<keyword evidence="1" id="KW-0812">Transmembrane</keyword>
<keyword evidence="1" id="KW-1133">Transmembrane helix</keyword>
<accession>A0ABX5PUR8</accession>
<protein>
    <submittedName>
        <fullName evidence="2">Uncharacterized protein</fullName>
    </submittedName>
</protein>
<feature type="transmembrane region" description="Helical" evidence="1">
    <location>
        <begin position="6"/>
        <end position="25"/>
    </location>
</feature>
<keyword evidence="1" id="KW-0472">Membrane</keyword>
<organism evidence="2 3">
    <name type="scientific">Nonlabens dokdonensis</name>
    <dbReference type="NCBI Taxonomy" id="328515"/>
    <lineage>
        <taxon>Bacteria</taxon>
        <taxon>Pseudomonadati</taxon>
        <taxon>Bacteroidota</taxon>
        <taxon>Flavobacteriia</taxon>
        <taxon>Flavobacteriales</taxon>
        <taxon>Flavobacteriaceae</taxon>
        <taxon>Nonlabens</taxon>
    </lineage>
</organism>
<comment type="caution">
    <text evidence="2">The sequence shown here is derived from an EMBL/GenBank/DDBJ whole genome shotgun (WGS) entry which is preliminary data.</text>
</comment>
<feature type="transmembrane region" description="Helical" evidence="1">
    <location>
        <begin position="37"/>
        <end position="55"/>
    </location>
</feature>
<name>A0ABX5PUR8_9FLAO</name>
<keyword evidence="3" id="KW-1185">Reference proteome</keyword>
<gene>
    <name evidence="2" type="ORF">LX97_02893</name>
</gene>
<dbReference type="Proteomes" id="UP000248584">
    <property type="component" value="Unassembled WGS sequence"/>
</dbReference>
<evidence type="ECO:0000256" key="1">
    <source>
        <dbReference type="SAM" id="Phobius"/>
    </source>
</evidence>
<sequence length="121" mass="13689">MKFLLVSLFILAPITGILAFIKVVVSMNHRGIQKPPIFELIAVFFNYGGLLLIILSELADIWSALSTLGALYIVFVAPIVMLVIIYRLQKTKKNSNYHLYIFIASSLYFIIMPATFYLLLS</sequence>
<proteinExistence type="predicted"/>
<reference evidence="2 3" key="1">
    <citation type="submission" date="2018-06" db="EMBL/GenBank/DDBJ databases">
        <title>Genomic Encyclopedia of Archaeal and Bacterial Type Strains, Phase II (KMG-II): from individual species to whole genera.</title>
        <authorList>
            <person name="Goeker M."/>
        </authorList>
    </citation>
    <scope>NUCLEOTIDE SEQUENCE [LARGE SCALE GENOMIC DNA]</scope>
    <source>
        <strain evidence="2 3">DSM 17205</strain>
    </source>
</reference>
<evidence type="ECO:0000313" key="3">
    <source>
        <dbReference type="Proteomes" id="UP000248584"/>
    </source>
</evidence>
<feature type="transmembrane region" description="Helical" evidence="1">
    <location>
        <begin position="97"/>
        <end position="120"/>
    </location>
</feature>
<feature type="transmembrane region" description="Helical" evidence="1">
    <location>
        <begin position="61"/>
        <end position="85"/>
    </location>
</feature>
<dbReference type="EMBL" id="QKZR01000006">
    <property type="protein sequence ID" value="PZX37798.1"/>
    <property type="molecule type" value="Genomic_DNA"/>
</dbReference>
<dbReference type="RefSeq" id="WP_041567209.1">
    <property type="nucleotide sequence ID" value="NZ_QKZR01000006.1"/>
</dbReference>
<evidence type="ECO:0000313" key="2">
    <source>
        <dbReference type="EMBL" id="PZX37798.1"/>
    </source>
</evidence>